<dbReference type="InterPro" id="IPR013762">
    <property type="entry name" value="Integrase-like_cat_sf"/>
</dbReference>
<dbReference type="EMBL" id="FRBG01000002">
    <property type="protein sequence ID" value="SHK49506.1"/>
    <property type="molecule type" value="Genomic_DNA"/>
</dbReference>
<dbReference type="GO" id="GO:0005737">
    <property type="term" value="C:cytoplasm"/>
    <property type="evidence" value="ECO:0007669"/>
    <property type="project" value="UniProtKB-SubCell"/>
</dbReference>
<dbReference type="InterPro" id="IPR010998">
    <property type="entry name" value="Integrase_recombinase_N"/>
</dbReference>
<gene>
    <name evidence="14" type="ORF">JWYL7_0572</name>
    <name evidence="15" type="ORF">SAMN05661008_00317</name>
</gene>
<comment type="caution">
    <text evidence="14">The sequence shown here is derived from an EMBL/GenBank/DDBJ whole genome shotgun (WGS) entry which is preliminary data.</text>
</comment>
<evidence type="ECO:0000259" key="13">
    <source>
        <dbReference type="PROSITE" id="PS51900"/>
    </source>
</evidence>
<evidence type="ECO:0000256" key="3">
    <source>
        <dbReference type="ARBA" id="ARBA00008857"/>
    </source>
</evidence>
<evidence type="ECO:0000256" key="6">
    <source>
        <dbReference type="ARBA" id="ARBA00022829"/>
    </source>
</evidence>
<evidence type="ECO:0000256" key="8">
    <source>
        <dbReference type="ARBA" id="ARBA00023125"/>
    </source>
</evidence>
<dbReference type="GO" id="GO:0015074">
    <property type="term" value="P:DNA integration"/>
    <property type="evidence" value="ECO:0007669"/>
    <property type="project" value="UniProtKB-KW"/>
</dbReference>
<evidence type="ECO:0000256" key="9">
    <source>
        <dbReference type="ARBA" id="ARBA00023172"/>
    </source>
</evidence>
<dbReference type="Proteomes" id="UP000092605">
    <property type="component" value="Unassembled WGS sequence"/>
</dbReference>
<evidence type="ECO:0000256" key="2">
    <source>
        <dbReference type="ARBA" id="ARBA00004496"/>
    </source>
</evidence>
<dbReference type="InterPro" id="IPR050090">
    <property type="entry name" value="Tyrosine_recombinase_XerCD"/>
</dbReference>
<dbReference type="Gene3D" id="1.10.150.130">
    <property type="match status" value="1"/>
</dbReference>
<dbReference type="Proteomes" id="UP000323392">
    <property type="component" value="Unassembled WGS sequence"/>
</dbReference>
<sequence>MEIWEIFEEFIDFLAVEKNISNHTKANYFSDFKIFINFLVTNGIKPELETIKTKDIRKYLVHLKTEKQYENETIRRKINSLSSFFKFVFEHEYVDKNPMGPIKAPKREEKLPIYLGDKEIEEIIKATMKFGEENALRDKCFIKTLAYTGMRRQEAIKLNWEDVDFSQNIIKIKFGKGKKERLVPAPDSLITDLWAYLQTRLPLSNQAVFISATGNRLSPTSAQHIFKKYVKKAGLGDRGYTIHKLRHSYASLLIQNNVDLLSVQKLLGHSDLNSTKIYTHINTNFLKEQVEKLPFK</sequence>
<dbReference type="InterPro" id="IPR002104">
    <property type="entry name" value="Integrase_catalytic"/>
</dbReference>
<dbReference type="OrthoDB" id="9785687at2"/>
<evidence type="ECO:0000313" key="14">
    <source>
        <dbReference type="EMBL" id="KXZ39497.1"/>
    </source>
</evidence>
<keyword evidence="5" id="KW-0132">Cell division</keyword>
<dbReference type="PROSITE" id="PS51898">
    <property type="entry name" value="TYR_RECOMBINASE"/>
    <property type="match status" value="1"/>
</dbReference>
<keyword evidence="9" id="KW-0233">DNA recombination</keyword>
<keyword evidence="8 11" id="KW-0238">DNA-binding</keyword>
<dbReference type="GO" id="GO:0007059">
    <property type="term" value="P:chromosome segregation"/>
    <property type="evidence" value="ECO:0007669"/>
    <property type="project" value="UniProtKB-KW"/>
</dbReference>
<dbReference type="Gene3D" id="1.10.443.10">
    <property type="entry name" value="Intergrase catalytic core"/>
    <property type="match status" value="1"/>
</dbReference>
<evidence type="ECO:0000256" key="11">
    <source>
        <dbReference type="PROSITE-ProRule" id="PRU01248"/>
    </source>
</evidence>
<dbReference type="Pfam" id="PF02899">
    <property type="entry name" value="Phage_int_SAM_1"/>
    <property type="match status" value="1"/>
</dbReference>
<dbReference type="EMBL" id="LSFY01000001">
    <property type="protein sequence ID" value="KXZ39497.1"/>
    <property type="molecule type" value="Genomic_DNA"/>
</dbReference>
<evidence type="ECO:0000256" key="4">
    <source>
        <dbReference type="ARBA" id="ARBA00022490"/>
    </source>
</evidence>
<dbReference type="PROSITE" id="PS51900">
    <property type="entry name" value="CB"/>
    <property type="match status" value="1"/>
</dbReference>
<reference evidence="15 17" key="2">
    <citation type="submission" date="2016-11" db="EMBL/GenBank/DDBJ databases">
        <authorList>
            <person name="Varghese N."/>
            <person name="Submissions S."/>
        </authorList>
    </citation>
    <scope>NUCLEOTIDE SEQUENCE [LARGE SCALE GENOMIC DNA]</scope>
    <source>
        <strain evidence="15 17">DSM 7308</strain>
    </source>
</reference>
<dbReference type="STRING" id="1121328.JWYL7_0572"/>
<keyword evidence="6" id="KW-0159">Chromosome partition</keyword>
<accession>A0A150FPH0</accession>
<dbReference type="InterPro" id="IPR004107">
    <property type="entry name" value="Integrase_SAM-like_N"/>
</dbReference>
<dbReference type="SUPFAM" id="SSF56349">
    <property type="entry name" value="DNA breaking-rejoining enzymes"/>
    <property type="match status" value="1"/>
</dbReference>
<evidence type="ECO:0000313" key="16">
    <source>
        <dbReference type="Proteomes" id="UP000092605"/>
    </source>
</evidence>
<reference evidence="14 16" key="1">
    <citation type="submission" date="2016-02" db="EMBL/GenBank/DDBJ databases">
        <title>Draft genome sequence for Clostridium paradoxum JW-YL-7.</title>
        <authorList>
            <person name="Utturkar S.M."/>
            <person name="Lancaster A."/>
            <person name="Poole F.L."/>
            <person name="Adams M.W."/>
            <person name="Brown S.D."/>
        </authorList>
    </citation>
    <scope>NUCLEOTIDE SEQUENCE [LARGE SCALE GENOMIC DNA]</scope>
    <source>
        <strain evidence="14 16">JW-YL-7</strain>
    </source>
</reference>
<evidence type="ECO:0000256" key="5">
    <source>
        <dbReference type="ARBA" id="ARBA00022618"/>
    </source>
</evidence>
<comment type="similarity">
    <text evidence="3">Belongs to the 'phage' integrase family.</text>
</comment>
<keyword evidence="10" id="KW-0131">Cell cycle</keyword>
<protein>
    <submittedName>
        <fullName evidence="15">Integrase/recombinase XerD</fullName>
    </submittedName>
    <submittedName>
        <fullName evidence="14">Tyrosine recombinase xerC</fullName>
    </submittedName>
</protein>
<evidence type="ECO:0000256" key="1">
    <source>
        <dbReference type="ARBA" id="ARBA00003283"/>
    </source>
</evidence>
<keyword evidence="4" id="KW-0963">Cytoplasm</keyword>
<evidence type="ECO:0000256" key="10">
    <source>
        <dbReference type="ARBA" id="ARBA00023306"/>
    </source>
</evidence>
<comment type="function">
    <text evidence="1">Site-specific tyrosine recombinase, which acts by catalyzing the cutting and rejoining of the recombining DNA molecules.</text>
</comment>
<keyword evidence="17" id="KW-1185">Reference proteome</keyword>
<dbReference type="PANTHER" id="PTHR30349:SF77">
    <property type="entry name" value="TYROSINE RECOMBINASE XERC"/>
    <property type="match status" value="1"/>
</dbReference>
<dbReference type="InterPro" id="IPR011010">
    <property type="entry name" value="DNA_brk_join_enz"/>
</dbReference>
<organism evidence="14 16">
    <name type="scientific">Alkalithermobacter thermoalcaliphilus JW-YL-7 = DSM 7308</name>
    <dbReference type="NCBI Taxonomy" id="1121328"/>
    <lineage>
        <taxon>Bacteria</taxon>
        <taxon>Bacillati</taxon>
        <taxon>Bacillota</taxon>
        <taxon>Clostridia</taxon>
        <taxon>Peptostreptococcales</taxon>
        <taxon>Tepidibacteraceae</taxon>
        <taxon>Alkalithermobacter</taxon>
    </lineage>
</organism>
<dbReference type="GO" id="GO:0006310">
    <property type="term" value="P:DNA recombination"/>
    <property type="evidence" value="ECO:0007669"/>
    <property type="project" value="UniProtKB-KW"/>
</dbReference>
<evidence type="ECO:0000313" key="17">
    <source>
        <dbReference type="Proteomes" id="UP000323392"/>
    </source>
</evidence>
<dbReference type="RefSeq" id="WP_066068780.1">
    <property type="nucleotide sequence ID" value="NZ_FRBG01000002.1"/>
</dbReference>
<evidence type="ECO:0000313" key="15">
    <source>
        <dbReference type="EMBL" id="SHK49506.1"/>
    </source>
</evidence>
<dbReference type="Pfam" id="PF00589">
    <property type="entry name" value="Phage_integrase"/>
    <property type="match status" value="1"/>
</dbReference>
<dbReference type="GO" id="GO:0003677">
    <property type="term" value="F:DNA binding"/>
    <property type="evidence" value="ECO:0007669"/>
    <property type="project" value="UniProtKB-UniRule"/>
</dbReference>
<comment type="subcellular location">
    <subcellularLocation>
        <location evidence="2">Cytoplasm</location>
    </subcellularLocation>
</comment>
<evidence type="ECO:0000256" key="7">
    <source>
        <dbReference type="ARBA" id="ARBA00022908"/>
    </source>
</evidence>
<dbReference type="InterPro" id="IPR044068">
    <property type="entry name" value="CB"/>
</dbReference>
<dbReference type="PATRIC" id="fig|1121328.3.peg.573"/>
<feature type="domain" description="Core-binding (CB)" evidence="13">
    <location>
        <begin position="1"/>
        <end position="89"/>
    </location>
</feature>
<feature type="domain" description="Tyr recombinase" evidence="12">
    <location>
        <begin position="110"/>
        <end position="291"/>
    </location>
</feature>
<dbReference type="AlphaFoldDB" id="A0A150FPH0"/>
<proteinExistence type="inferred from homology"/>
<evidence type="ECO:0000259" key="12">
    <source>
        <dbReference type="PROSITE" id="PS51898"/>
    </source>
</evidence>
<dbReference type="GO" id="GO:0051301">
    <property type="term" value="P:cell division"/>
    <property type="evidence" value="ECO:0007669"/>
    <property type="project" value="UniProtKB-KW"/>
</dbReference>
<keyword evidence="7" id="KW-0229">DNA integration</keyword>
<name>A0A150FPH0_CLOPD</name>
<dbReference type="PANTHER" id="PTHR30349">
    <property type="entry name" value="PHAGE INTEGRASE-RELATED"/>
    <property type="match status" value="1"/>
</dbReference>